<evidence type="ECO:0000256" key="6">
    <source>
        <dbReference type="PROSITE-ProRule" id="PRU00176"/>
    </source>
</evidence>
<dbReference type="OrthoDB" id="266020at2759"/>
<evidence type="ECO:0000256" key="1">
    <source>
        <dbReference type="ARBA" id="ARBA00022723"/>
    </source>
</evidence>
<dbReference type="Pfam" id="PF00076">
    <property type="entry name" value="RRM_1"/>
    <property type="match status" value="1"/>
</dbReference>
<evidence type="ECO:0000259" key="8">
    <source>
        <dbReference type="PROSITE" id="PS50102"/>
    </source>
</evidence>
<evidence type="ECO:0000256" key="3">
    <source>
        <dbReference type="ARBA" id="ARBA00022771"/>
    </source>
</evidence>
<evidence type="ECO:0000256" key="7">
    <source>
        <dbReference type="PROSITE-ProRule" id="PRU00723"/>
    </source>
</evidence>
<dbReference type="InterPro" id="IPR000571">
    <property type="entry name" value="Znf_CCCH"/>
</dbReference>
<dbReference type="PROSITE" id="PS50102">
    <property type="entry name" value="RRM"/>
    <property type="match status" value="1"/>
</dbReference>
<feature type="domain" description="RRM" evidence="8">
    <location>
        <begin position="1"/>
        <end position="75"/>
    </location>
</feature>
<dbReference type="InterPro" id="IPR012677">
    <property type="entry name" value="Nucleotide-bd_a/b_plait_sf"/>
</dbReference>
<dbReference type="SUPFAM" id="SSF54928">
    <property type="entry name" value="RNA-binding domain, RBD"/>
    <property type="match status" value="1"/>
</dbReference>
<sequence length="181" mass="18818">SGLPLDSTSDSARKVFSQYGTVKEANILPIKEGKQAAAAFIIMNTVEDAKWIVENVNGNVPQGLTEKVSAIFATPKDQRKGGGKGKMKGMEAMMGMMAMMMGMGGGWGGGWKGGWGKGGGSYNPAKHKTVLCRMFEADGVCPRGESCTFAHGAHELKGVGKGATNGVPGQMALGMGMGKGW</sequence>
<feature type="zinc finger region" description="C3H1-type" evidence="7">
    <location>
        <begin position="126"/>
        <end position="154"/>
    </location>
</feature>
<dbReference type="Pfam" id="PF00642">
    <property type="entry name" value="zf-CCCH"/>
    <property type="match status" value="1"/>
</dbReference>
<evidence type="ECO:0000313" key="11">
    <source>
        <dbReference type="Proteomes" id="UP000649617"/>
    </source>
</evidence>
<evidence type="ECO:0000256" key="5">
    <source>
        <dbReference type="ARBA" id="ARBA00022884"/>
    </source>
</evidence>
<dbReference type="AlphaFoldDB" id="A0A812V067"/>
<feature type="non-terminal residue" evidence="10">
    <location>
        <position position="181"/>
    </location>
</feature>
<keyword evidence="4 7" id="KW-0862">Zinc</keyword>
<protein>
    <submittedName>
        <fullName evidence="10">ZFP36L1 protein</fullName>
    </submittedName>
</protein>
<dbReference type="SMART" id="SM00356">
    <property type="entry name" value="ZnF_C3H1"/>
    <property type="match status" value="1"/>
</dbReference>
<keyword evidence="2" id="KW-0677">Repeat</keyword>
<feature type="domain" description="C3H1-type" evidence="9">
    <location>
        <begin position="126"/>
        <end position="154"/>
    </location>
</feature>
<dbReference type="SUPFAM" id="SSF90229">
    <property type="entry name" value="CCCH zinc finger"/>
    <property type="match status" value="1"/>
</dbReference>
<dbReference type="PRINTS" id="PR00961">
    <property type="entry name" value="HUDSXLRNA"/>
</dbReference>
<reference evidence="10" key="1">
    <citation type="submission" date="2021-02" db="EMBL/GenBank/DDBJ databases">
        <authorList>
            <person name="Dougan E. K."/>
            <person name="Rhodes N."/>
            <person name="Thang M."/>
            <person name="Chan C."/>
        </authorList>
    </citation>
    <scope>NUCLEOTIDE SEQUENCE</scope>
</reference>
<dbReference type="Proteomes" id="UP000649617">
    <property type="component" value="Unassembled WGS sequence"/>
</dbReference>
<gene>
    <name evidence="10" type="primary">ZFP36L1</name>
    <name evidence="10" type="ORF">SPIL2461_LOCUS15817</name>
</gene>
<evidence type="ECO:0000256" key="4">
    <source>
        <dbReference type="ARBA" id="ARBA00022833"/>
    </source>
</evidence>
<keyword evidence="1 7" id="KW-0479">Metal-binding</keyword>
<dbReference type="InterPro" id="IPR036855">
    <property type="entry name" value="Znf_CCCH_sf"/>
</dbReference>
<evidence type="ECO:0000259" key="9">
    <source>
        <dbReference type="PROSITE" id="PS50103"/>
    </source>
</evidence>
<comment type="caution">
    <text evidence="10">The sequence shown here is derived from an EMBL/GenBank/DDBJ whole genome shotgun (WGS) entry which is preliminary data.</text>
</comment>
<evidence type="ECO:0000256" key="2">
    <source>
        <dbReference type="ARBA" id="ARBA00022737"/>
    </source>
</evidence>
<evidence type="ECO:0000313" key="10">
    <source>
        <dbReference type="EMBL" id="CAE7593981.1"/>
    </source>
</evidence>
<dbReference type="PROSITE" id="PS50103">
    <property type="entry name" value="ZF_C3H1"/>
    <property type="match status" value="1"/>
</dbReference>
<dbReference type="GO" id="GO:0008270">
    <property type="term" value="F:zinc ion binding"/>
    <property type="evidence" value="ECO:0007669"/>
    <property type="project" value="UniProtKB-KW"/>
</dbReference>
<dbReference type="FunFam" id="4.10.1000.10:FF:000001">
    <property type="entry name" value="zinc finger CCCH domain-containing protein 15-like"/>
    <property type="match status" value="1"/>
</dbReference>
<proteinExistence type="predicted"/>
<keyword evidence="3 7" id="KW-0863">Zinc-finger</keyword>
<dbReference type="EMBL" id="CAJNIZ010039746">
    <property type="protein sequence ID" value="CAE7593981.1"/>
    <property type="molecule type" value="Genomic_DNA"/>
</dbReference>
<dbReference type="GO" id="GO:0003723">
    <property type="term" value="F:RNA binding"/>
    <property type="evidence" value="ECO:0007669"/>
    <property type="project" value="UniProtKB-UniRule"/>
</dbReference>
<dbReference type="GO" id="GO:1990904">
    <property type="term" value="C:ribonucleoprotein complex"/>
    <property type="evidence" value="ECO:0007669"/>
    <property type="project" value="InterPro"/>
</dbReference>
<dbReference type="Gene3D" id="4.10.1000.10">
    <property type="entry name" value="Zinc finger, CCCH-type"/>
    <property type="match status" value="1"/>
</dbReference>
<keyword evidence="11" id="KW-1185">Reference proteome</keyword>
<dbReference type="InterPro" id="IPR002343">
    <property type="entry name" value="Hud_Sxl_RNA"/>
</dbReference>
<accession>A0A812V067</accession>
<name>A0A812V067_SYMPI</name>
<keyword evidence="5 6" id="KW-0694">RNA-binding</keyword>
<dbReference type="InterPro" id="IPR000504">
    <property type="entry name" value="RRM_dom"/>
</dbReference>
<dbReference type="InterPro" id="IPR035979">
    <property type="entry name" value="RBD_domain_sf"/>
</dbReference>
<organism evidence="10 11">
    <name type="scientific">Symbiodinium pilosum</name>
    <name type="common">Dinoflagellate</name>
    <dbReference type="NCBI Taxonomy" id="2952"/>
    <lineage>
        <taxon>Eukaryota</taxon>
        <taxon>Sar</taxon>
        <taxon>Alveolata</taxon>
        <taxon>Dinophyceae</taxon>
        <taxon>Suessiales</taxon>
        <taxon>Symbiodiniaceae</taxon>
        <taxon>Symbiodinium</taxon>
    </lineage>
</organism>
<dbReference type="Gene3D" id="3.30.70.330">
    <property type="match status" value="1"/>
</dbReference>